<dbReference type="STRING" id="45286.A0A109UXW3"/>
<organism evidence="8 9">
    <name type="scientific">Eremothecium sinecaudum</name>
    <dbReference type="NCBI Taxonomy" id="45286"/>
    <lineage>
        <taxon>Eukaryota</taxon>
        <taxon>Fungi</taxon>
        <taxon>Dikarya</taxon>
        <taxon>Ascomycota</taxon>
        <taxon>Saccharomycotina</taxon>
        <taxon>Saccharomycetes</taxon>
        <taxon>Saccharomycetales</taxon>
        <taxon>Saccharomycetaceae</taxon>
        <taxon>Eremothecium</taxon>
    </lineage>
</organism>
<evidence type="ECO:0000256" key="1">
    <source>
        <dbReference type="ARBA" id="ARBA00004141"/>
    </source>
</evidence>
<dbReference type="EMBL" id="CP014243">
    <property type="protein sequence ID" value="AMD19520.1"/>
    <property type="molecule type" value="Genomic_DNA"/>
</dbReference>
<dbReference type="Pfam" id="PF01569">
    <property type="entry name" value="PAP2"/>
    <property type="match status" value="1"/>
</dbReference>
<dbReference type="RefSeq" id="XP_017986516.1">
    <property type="nucleotide sequence ID" value="XM_018131596.1"/>
</dbReference>
<proteinExistence type="inferred from homology"/>
<accession>A0A109UXW3</accession>
<keyword evidence="4 6" id="KW-1133">Transmembrane helix</keyword>
<keyword evidence="9" id="KW-1185">Reference proteome</keyword>
<comment type="subcellular location">
    <subcellularLocation>
        <location evidence="1">Membrane</location>
        <topology evidence="1">Multi-pass membrane protein</topology>
    </subcellularLocation>
</comment>
<dbReference type="Gene3D" id="1.20.144.10">
    <property type="entry name" value="Phosphatidic acid phosphatase type 2/haloperoxidase"/>
    <property type="match status" value="1"/>
</dbReference>
<dbReference type="Proteomes" id="UP000243052">
    <property type="component" value="Chromosome iii"/>
</dbReference>
<dbReference type="InterPro" id="IPR043216">
    <property type="entry name" value="PAP-like"/>
</dbReference>
<evidence type="ECO:0000259" key="7">
    <source>
        <dbReference type="SMART" id="SM00014"/>
    </source>
</evidence>
<dbReference type="PANTHER" id="PTHR10165:SF155">
    <property type="entry name" value="LIPID PHOSPHATE PHOSPHATASE 1"/>
    <property type="match status" value="1"/>
</dbReference>
<protein>
    <submittedName>
        <fullName evidence="8">HCL631Wp</fullName>
    </submittedName>
</protein>
<evidence type="ECO:0000256" key="5">
    <source>
        <dbReference type="ARBA" id="ARBA00023136"/>
    </source>
</evidence>
<sequence>MGGRTKIDTVGNHYFLQFVIQYGIILVGMGIFFITELFVLPRTARHFLINDPSISKPFKEHEIVPTTLCLVLSLGVPTVVCLAVCLAQRGHLSRDSNMPLPVSLSPAAMSSNAVFAFRAPANSGDSTVHVFHCSMVQLWLATALMAGTTNILKLLIGNLRPDFLARCKPQVPPGTPTSTLLTIKSCAMVNSIVYEGFKSTPSGHSSFICCGMAFLFQWLGTFLPTKRRWVHRAWCPVLAVLVMWSRVIDGRHHWYDVVFGCALGVTAHVIAARAMK</sequence>
<dbReference type="GO" id="GO:0006644">
    <property type="term" value="P:phospholipid metabolic process"/>
    <property type="evidence" value="ECO:0007669"/>
    <property type="project" value="InterPro"/>
</dbReference>
<dbReference type="GO" id="GO:0008195">
    <property type="term" value="F:phosphatidate phosphatase activity"/>
    <property type="evidence" value="ECO:0007669"/>
    <property type="project" value="TreeGrafter"/>
</dbReference>
<feature type="transmembrane region" description="Helical" evidence="6">
    <location>
        <begin position="137"/>
        <end position="156"/>
    </location>
</feature>
<feature type="transmembrane region" description="Helical" evidence="6">
    <location>
        <begin position="63"/>
        <end position="86"/>
    </location>
</feature>
<name>A0A109UXW3_9SACH</name>
<feature type="transmembrane region" description="Helical" evidence="6">
    <location>
        <begin position="14"/>
        <end position="34"/>
    </location>
</feature>
<feature type="transmembrane region" description="Helical" evidence="6">
    <location>
        <begin position="254"/>
        <end position="272"/>
    </location>
</feature>
<evidence type="ECO:0000256" key="4">
    <source>
        <dbReference type="ARBA" id="ARBA00022989"/>
    </source>
</evidence>
<reference evidence="8 9" key="1">
    <citation type="submission" date="2016-01" db="EMBL/GenBank/DDBJ databases">
        <title>Genome sequence of the yeast Holleya sinecauda.</title>
        <authorList>
            <person name="Dietrich F.S."/>
        </authorList>
    </citation>
    <scope>NUCLEOTIDE SEQUENCE [LARGE SCALE GENOMIC DNA]</scope>
    <source>
        <strain evidence="8 9">ATCC 58844</strain>
    </source>
</reference>
<dbReference type="AlphaFoldDB" id="A0A109UXW3"/>
<dbReference type="GO" id="GO:0016020">
    <property type="term" value="C:membrane"/>
    <property type="evidence" value="ECO:0007669"/>
    <property type="project" value="UniProtKB-SubCell"/>
</dbReference>
<feature type="transmembrane region" description="Helical" evidence="6">
    <location>
        <begin position="229"/>
        <end position="248"/>
    </location>
</feature>
<evidence type="ECO:0000313" key="9">
    <source>
        <dbReference type="Proteomes" id="UP000243052"/>
    </source>
</evidence>
<evidence type="ECO:0000256" key="2">
    <source>
        <dbReference type="ARBA" id="ARBA00008816"/>
    </source>
</evidence>
<evidence type="ECO:0000313" key="8">
    <source>
        <dbReference type="EMBL" id="AMD19520.1"/>
    </source>
</evidence>
<dbReference type="PANTHER" id="PTHR10165">
    <property type="entry name" value="LIPID PHOSPHATE PHOSPHATASE"/>
    <property type="match status" value="1"/>
</dbReference>
<dbReference type="SUPFAM" id="SSF48317">
    <property type="entry name" value="Acid phosphatase/Vanadium-dependent haloperoxidase"/>
    <property type="match status" value="1"/>
</dbReference>
<dbReference type="InterPro" id="IPR036938">
    <property type="entry name" value="PAP2/HPO_sf"/>
</dbReference>
<keyword evidence="3 6" id="KW-0812">Transmembrane</keyword>
<keyword evidence="5 6" id="KW-0472">Membrane</keyword>
<evidence type="ECO:0000256" key="6">
    <source>
        <dbReference type="SAM" id="Phobius"/>
    </source>
</evidence>
<dbReference type="GeneID" id="28722723"/>
<feature type="domain" description="Phosphatidic acid phosphatase type 2/haloperoxidase" evidence="7">
    <location>
        <begin position="136"/>
        <end position="272"/>
    </location>
</feature>
<dbReference type="OrthoDB" id="10030083at2759"/>
<dbReference type="SMART" id="SM00014">
    <property type="entry name" value="acidPPc"/>
    <property type="match status" value="1"/>
</dbReference>
<evidence type="ECO:0000256" key="3">
    <source>
        <dbReference type="ARBA" id="ARBA00022692"/>
    </source>
</evidence>
<dbReference type="GO" id="GO:0046839">
    <property type="term" value="P:phospholipid dephosphorylation"/>
    <property type="evidence" value="ECO:0007669"/>
    <property type="project" value="TreeGrafter"/>
</dbReference>
<gene>
    <name evidence="8" type="ORF">AW171_hschr31358</name>
</gene>
<feature type="transmembrane region" description="Helical" evidence="6">
    <location>
        <begin position="98"/>
        <end position="117"/>
    </location>
</feature>
<dbReference type="CDD" id="cd03390">
    <property type="entry name" value="PAP2_containing_1_like"/>
    <property type="match status" value="1"/>
</dbReference>
<dbReference type="InterPro" id="IPR000326">
    <property type="entry name" value="PAP2/HPO"/>
</dbReference>
<comment type="similarity">
    <text evidence="2">Belongs to the PA-phosphatase related phosphoesterase family.</text>
</comment>